<gene>
    <name evidence="7" type="ORF">Acor_01550</name>
</gene>
<evidence type="ECO:0000256" key="5">
    <source>
        <dbReference type="SAM" id="SignalP"/>
    </source>
</evidence>
<comment type="caution">
    <text evidence="7">The sequence shown here is derived from an EMBL/GenBank/DDBJ whole genome shotgun (WGS) entry which is preliminary data.</text>
</comment>
<dbReference type="GO" id="GO:0052689">
    <property type="term" value="F:carboxylic ester hydrolase activity"/>
    <property type="evidence" value="ECO:0007669"/>
    <property type="project" value="UniProtKB-KW"/>
</dbReference>
<evidence type="ECO:0000256" key="1">
    <source>
        <dbReference type="ARBA" id="ARBA00007534"/>
    </source>
</evidence>
<dbReference type="Gene3D" id="3.40.50.1820">
    <property type="entry name" value="alpha/beta hydrolase"/>
    <property type="match status" value="1"/>
</dbReference>
<keyword evidence="5" id="KW-0732">Signal</keyword>
<feature type="domain" description="CARDB" evidence="6">
    <location>
        <begin position="403"/>
        <end position="501"/>
    </location>
</feature>
<name>A0A5M3VNK1_9ACTN</name>
<dbReference type="EMBL" id="BLAD01000035">
    <property type="protein sequence ID" value="GER98093.1"/>
    <property type="molecule type" value="Genomic_DNA"/>
</dbReference>
<organism evidence="7 8">
    <name type="scientific">Acrocarpospora corrugata</name>
    <dbReference type="NCBI Taxonomy" id="35763"/>
    <lineage>
        <taxon>Bacteria</taxon>
        <taxon>Bacillati</taxon>
        <taxon>Actinomycetota</taxon>
        <taxon>Actinomycetes</taxon>
        <taxon>Streptosporangiales</taxon>
        <taxon>Streptosporangiaceae</taxon>
        <taxon>Acrocarpospora</taxon>
    </lineage>
</organism>
<dbReference type="Proteomes" id="UP000334990">
    <property type="component" value="Unassembled WGS sequence"/>
</dbReference>
<dbReference type="Pfam" id="PF01083">
    <property type="entry name" value="Cutinase"/>
    <property type="match status" value="1"/>
</dbReference>
<accession>A0A5M3VNK1</accession>
<dbReference type="RefSeq" id="WP_170316747.1">
    <property type="nucleotide sequence ID" value="NZ_BAAABN010000006.1"/>
</dbReference>
<dbReference type="SUPFAM" id="SSF53474">
    <property type="entry name" value="alpha/beta-Hydrolases"/>
    <property type="match status" value="1"/>
</dbReference>
<dbReference type="GO" id="GO:0005975">
    <property type="term" value="P:carbohydrate metabolic process"/>
    <property type="evidence" value="ECO:0007669"/>
    <property type="project" value="UniProtKB-ARBA"/>
</dbReference>
<dbReference type="InterPro" id="IPR000675">
    <property type="entry name" value="Cutinase/axe"/>
</dbReference>
<dbReference type="AlphaFoldDB" id="A0A5M3VNK1"/>
<evidence type="ECO:0000313" key="7">
    <source>
        <dbReference type="EMBL" id="GER98093.1"/>
    </source>
</evidence>
<dbReference type="Pfam" id="PF07705">
    <property type="entry name" value="CARDB"/>
    <property type="match status" value="2"/>
</dbReference>
<feature type="chain" id="PRO_5024322635" description="CARDB domain-containing protein" evidence="5">
    <location>
        <begin position="30"/>
        <end position="511"/>
    </location>
</feature>
<keyword evidence="3" id="KW-0378">Hydrolase</keyword>
<keyword evidence="2" id="KW-0719">Serine esterase</keyword>
<sequence>MSHRYGRALWAGLGAVALLLGIFQPSAQASEPTCADVYFFGLRGAGEPPSSENIRNATPEQLMEYAASRETLGGLVARTLDEFVQGAEGIGLTVAWEAIPYPAESAEPPPMPAGLVNKAAALKKKWADLNDSVFDGAGRLYARVSTQAAACPDQRFVIAGYSEGAWATQDGLRLLDKPTLRRTRLVLYASPLFTDADFWRLGDFGLPRAPEGIHGIIGARQIPPSIPAAQTYCDDADMVCAAETDYTPITGNISDVLTCGDNPDCVHRSAYDDYITPAAAWLVGQFARPDLKAGPITGIPEVVCAGSSPTLRTTVTNAGWAPTPGFPVRWSVDGVPQDLPEAAVNGQETITSSGFQLHNLAKGNHTIEVTLDPQNQVSELSEENNTASLRFRAVSCGTPLTIDLVVSGIEDLGRVPLCPGQAPTFRAHLSNNGTTETGFFNIRWLADGEVFDGGHFSIPAGEPDTHDHIWHNITAGEHTLTFIADPDGGVPESSESNNVLTHTFTVPDCGS</sequence>
<comment type="similarity">
    <text evidence="1">Belongs to the cutinase family.</text>
</comment>
<dbReference type="Gene3D" id="2.60.40.10">
    <property type="entry name" value="Immunoglobulins"/>
    <property type="match status" value="2"/>
</dbReference>
<feature type="signal peptide" evidence="5">
    <location>
        <begin position="1"/>
        <end position="29"/>
    </location>
</feature>
<proteinExistence type="inferred from homology"/>
<keyword evidence="4" id="KW-1015">Disulfide bond</keyword>
<dbReference type="InterPro" id="IPR013783">
    <property type="entry name" value="Ig-like_fold"/>
</dbReference>
<evidence type="ECO:0000256" key="3">
    <source>
        <dbReference type="ARBA" id="ARBA00022801"/>
    </source>
</evidence>
<dbReference type="InterPro" id="IPR011635">
    <property type="entry name" value="CARDB"/>
</dbReference>
<protein>
    <recommendedName>
        <fullName evidence="6">CARDB domain-containing protein</fullName>
    </recommendedName>
</protein>
<feature type="domain" description="CARDB" evidence="6">
    <location>
        <begin position="289"/>
        <end position="388"/>
    </location>
</feature>
<evidence type="ECO:0000256" key="4">
    <source>
        <dbReference type="ARBA" id="ARBA00023157"/>
    </source>
</evidence>
<evidence type="ECO:0000313" key="8">
    <source>
        <dbReference type="Proteomes" id="UP000334990"/>
    </source>
</evidence>
<dbReference type="SMART" id="SM01110">
    <property type="entry name" value="Cutinase"/>
    <property type="match status" value="1"/>
</dbReference>
<dbReference type="PANTHER" id="PTHR33630">
    <property type="entry name" value="CUTINASE RV1984C-RELATED-RELATED"/>
    <property type="match status" value="1"/>
</dbReference>
<evidence type="ECO:0000256" key="2">
    <source>
        <dbReference type="ARBA" id="ARBA00022487"/>
    </source>
</evidence>
<keyword evidence="8" id="KW-1185">Reference proteome</keyword>
<reference evidence="7 8" key="1">
    <citation type="submission" date="2019-10" db="EMBL/GenBank/DDBJ databases">
        <title>Whole genome shotgun sequence of Acrocarpospora corrugata NBRC 13972.</title>
        <authorList>
            <person name="Ichikawa N."/>
            <person name="Kimura A."/>
            <person name="Kitahashi Y."/>
            <person name="Komaki H."/>
            <person name="Oguchi A."/>
        </authorList>
    </citation>
    <scope>NUCLEOTIDE SEQUENCE [LARGE SCALE GENOMIC DNA]</scope>
    <source>
        <strain evidence="7 8">NBRC 13972</strain>
    </source>
</reference>
<dbReference type="InterPro" id="IPR029058">
    <property type="entry name" value="AB_hydrolase_fold"/>
</dbReference>
<evidence type="ECO:0000259" key="6">
    <source>
        <dbReference type="Pfam" id="PF07705"/>
    </source>
</evidence>
<dbReference type="PANTHER" id="PTHR33630:SF9">
    <property type="entry name" value="CUTINASE 4"/>
    <property type="match status" value="1"/>
</dbReference>